<dbReference type="SMART" id="SM00893">
    <property type="entry name" value="ETF"/>
    <property type="match status" value="1"/>
</dbReference>
<organism evidence="7 8">
    <name type="scientific">Paenibacillus ginsengarvi</name>
    <dbReference type="NCBI Taxonomy" id="400777"/>
    <lineage>
        <taxon>Bacteria</taxon>
        <taxon>Bacillati</taxon>
        <taxon>Bacillota</taxon>
        <taxon>Bacilli</taxon>
        <taxon>Bacillales</taxon>
        <taxon>Paenibacillaceae</taxon>
        <taxon>Paenibacillus</taxon>
    </lineage>
</organism>
<evidence type="ECO:0000256" key="1">
    <source>
        <dbReference type="ARBA" id="ARBA00007557"/>
    </source>
</evidence>
<evidence type="ECO:0000256" key="3">
    <source>
        <dbReference type="ARBA" id="ARBA00016797"/>
    </source>
</evidence>
<dbReference type="PIRSF" id="PIRSF000090">
    <property type="entry name" value="Beta-ETF"/>
    <property type="match status" value="1"/>
</dbReference>
<dbReference type="Proteomes" id="UP000282311">
    <property type="component" value="Unassembled WGS sequence"/>
</dbReference>
<dbReference type="InterPro" id="IPR014729">
    <property type="entry name" value="Rossmann-like_a/b/a_fold"/>
</dbReference>
<comment type="subunit">
    <text evidence="2">Heterodimer of an alpha and a beta subunit.</text>
</comment>
<dbReference type="OrthoDB" id="9804960at2"/>
<evidence type="ECO:0000313" key="7">
    <source>
        <dbReference type="EMBL" id="RKN84318.1"/>
    </source>
</evidence>
<dbReference type="RefSeq" id="WP_120748054.1">
    <property type="nucleotide sequence ID" value="NZ_RBAH01000009.1"/>
</dbReference>
<keyword evidence="5" id="KW-0249">Electron transport</keyword>
<protein>
    <recommendedName>
        <fullName evidence="3">Electron transfer flavoprotein subunit beta</fullName>
    </recommendedName>
</protein>
<name>A0A3B0CHV5_9BACL</name>
<dbReference type="Gene3D" id="3.40.50.620">
    <property type="entry name" value="HUPs"/>
    <property type="match status" value="1"/>
</dbReference>
<keyword evidence="8" id="KW-1185">Reference proteome</keyword>
<reference evidence="7 8" key="1">
    <citation type="journal article" date="2007" name="Int. J. Syst. Evol. Microbiol.">
        <title>Paenibacillus ginsengarvi sp. nov., isolated from soil from ginseng cultivation.</title>
        <authorList>
            <person name="Yoon M.H."/>
            <person name="Ten L.N."/>
            <person name="Im W.T."/>
        </authorList>
    </citation>
    <scope>NUCLEOTIDE SEQUENCE [LARGE SCALE GENOMIC DNA]</scope>
    <source>
        <strain evidence="7 8">KCTC 13059</strain>
    </source>
</reference>
<feature type="domain" description="Electron transfer flavoprotein alpha/beta-subunit N-terminal" evidence="6">
    <location>
        <begin position="21"/>
        <end position="211"/>
    </location>
</feature>
<sequence length="258" mass="27343">MQMIVLMKMTFDTEEKIRIRNGAIEEDGVKFVINPYDEYAVEEALRLRDKHGGQVTVVTVGGDRSTEALRTALAMGADEAALIEAPGPETDEAGISALLAAYLSGKSYDVVLAGHFSVDRGSGQVAIRVAELLNIPHVGAVTRLEVNGDTGTAVASRDAEGDEVTVETTLPACFTAQQGLNEPRYPTLPGIMKAKKKPLNRFSAADLGLTEDELSPCTAASELLPPPSRQTGRLIGGSPAEQANALARTLAEEAKLNV</sequence>
<dbReference type="InterPro" id="IPR012255">
    <property type="entry name" value="ETF_b"/>
</dbReference>
<comment type="caution">
    <text evidence="7">The sequence shown here is derived from an EMBL/GenBank/DDBJ whole genome shotgun (WGS) entry which is preliminary data.</text>
</comment>
<accession>A0A3B0CHV5</accession>
<dbReference type="EMBL" id="RBAH01000009">
    <property type="protein sequence ID" value="RKN84318.1"/>
    <property type="molecule type" value="Genomic_DNA"/>
</dbReference>
<dbReference type="PANTHER" id="PTHR21294:SF8">
    <property type="entry name" value="ELECTRON TRANSFER FLAVOPROTEIN SUBUNIT BETA"/>
    <property type="match status" value="1"/>
</dbReference>
<keyword evidence="4" id="KW-0813">Transport</keyword>
<dbReference type="CDD" id="cd01714">
    <property type="entry name" value="ETF_beta"/>
    <property type="match status" value="1"/>
</dbReference>
<evidence type="ECO:0000313" key="8">
    <source>
        <dbReference type="Proteomes" id="UP000282311"/>
    </source>
</evidence>
<dbReference type="PANTHER" id="PTHR21294">
    <property type="entry name" value="ELECTRON TRANSFER FLAVOPROTEIN BETA-SUBUNIT"/>
    <property type="match status" value="1"/>
</dbReference>
<gene>
    <name evidence="7" type="ORF">D7M11_14295</name>
</gene>
<proteinExistence type="inferred from homology"/>
<dbReference type="AlphaFoldDB" id="A0A3B0CHV5"/>
<evidence type="ECO:0000256" key="2">
    <source>
        <dbReference type="ARBA" id="ARBA00011355"/>
    </source>
</evidence>
<comment type="similarity">
    <text evidence="1">Belongs to the ETF beta-subunit/FixA family.</text>
</comment>
<dbReference type="SUPFAM" id="SSF52402">
    <property type="entry name" value="Adenine nucleotide alpha hydrolases-like"/>
    <property type="match status" value="1"/>
</dbReference>
<evidence type="ECO:0000256" key="4">
    <source>
        <dbReference type="ARBA" id="ARBA00022448"/>
    </source>
</evidence>
<evidence type="ECO:0000259" key="6">
    <source>
        <dbReference type="SMART" id="SM00893"/>
    </source>
</evidence>
<dbReference type="Pfam" id="PF01012">
    <property type="entry name" value="ETF"/>
    <property type="match status" value="1"/>
</dbReference>
<dbReference type="GO" id="GO:0005829">
    <property type="term" value="C:cytosol"/>
    <property type="evidence" value="ECO:0007669"/>
    <property type="project" value="TreeGrafter"/>
</dbReference>
<dbReference type="GO" id="GO:0009055">
    <property type="term" value="F:electron transfer activity"/>
    <property type="evidence" value="ECO:0007669"/>
    <property type="project" value="InterPro"/>
</dbReference>
<dbReference type="InterPro" id="IPR033948">
    <property type="entry name" value="ETF_beta_N"/>
</dbReference>
<evidence type="ECO:0000256" key="5">
    <source>
        <dbReference type="ARBA" id="ARBA00022982"/>
    </source>
</evidence>
<dbReference type="InterPro" id="IPR014730">
    <property type="entry name" value="ETF_a/b_N"/>
</dbReference>